<feature type="domain" description="Endonuclease/exonuclease/phosphatase" evidence="2">
    <location>
        <begin position="101"/>
        <end position="353"/>
    </location>
</feature>
<evidence type="ECO:0000256" key="1">
    <source>
        <dbReference type="SAM" id="Phobius"/>
    </source>
</evidence>
<dbReference type="PATRIC" id="fig|1423730.4.peg.210"/>
<dbReference type="Proteomes" id="UP000050865">
    <property type="component" value="Unassembled WGS sequence"/>
</dbReference>
<dbReference type="Gene3D" id="3.60.10.10">
    <property type="entry name" value="Endonuclease/exonuclease/phosphatase"/>
    <property type="match status" value="1"/>
</dbReference>
<dbReference type="PANTHER" id="PTHR14859:SF1">
    <property type="entry name" value="PGAP2-INTERACTING PROTEIN"/>
    <property type="match status" value="1"/>
</dbReference>
<feature type="transmembrane region" description="Helical" evidence="1">
    <location>
        <begin position="21"/>
        <end position="44"/>
    </location>
</feature>
<evidence type="ECO:0000313" key="3">
    <source>
        <dbReference type="EMBL" id="KRN19100.1"/>
    </source>
</evidence>
<protein>
    <submittedName>
        <fullName evidence="3">Endonuclease exonuclease phosphatase</fullName>
    </submittedName>
</protein>
<accession>A0A0R2F2P2</accession>
<gene>
    <name evidence="3" type="ORF">FC75_GL000198</name>
</gene>
<dbReference type="InterPro" id="IPR051916">
    <property type="entry name" value="GPI-anchor_lipid_remodeler"/>
</dbReference>
<dbReference type="SUPFAM" id="SSF56219">
    <property type="entry name" value="DNase I-like"/>
    <property type="match status" value="1"/>
</dbReference>
<keyword evidence="3" id="KW-0540">Nuclease</keyword>
<dbReference type="EMBL" id="AYZJ01000077">
    <property type="protein sequence ID" value="KRN19100.1"/>
    <property type="molecule type" value="Genomic_DNA"/>
</dbReference>
<dbReference type="GO" id="GO:0004527">
    <property type="term" value="F:exonuclease activity"/>
    <property type="evidence" value="ECO:0007669"/>
    <property type="project" value="UniProtKB-KW"/>
</dbReference>
<dbReference type="PANTHER" id="PTHR14859">
    <property type="entry name" value="CALCOFLUOR WHITE HYPERSENSITIVE PROTEIN PRECURSOR"/>
    <property type="match status" value="1"/>
</dbReference>
<dbReference type="GO" id="GO:0004519">
    <property type="term" value="F:endonuclease activity"/>
    <property type="evidence" value="ECO:0007669"/>
    <property type="project" value="UniProtKB-KW"/>
</dbReference>
<comment type="caution">
    <text evidence="3">The sequence shown here is derived from an EMBL/GenBank/DDBJ whole genome shotgun (WGS) entry which is preliminary data.</text>
</comment>
<evidence type="ECO:0000259" key="2">
    <source>
        <dbReference type="Pfam" id="PF03372"/>
    </source>
</evidence>
<proteinExistence type="predicted"/>
<dbReference type="InterPro" id="IPR005135">
    <property type="entry name" value="Endo/exonuclease/phosphatase"/>
</dbReference>
<dbReference type="STRING" id="1423730.FC75_GL000198"/>
<name>A0A0R2F2P2_9LACO</name>
<keyword evidence="1" id="KW-0812">Transmembrane</keyword>
<evidence type="ECO:0000313" key="4">
    <source>
        <dbReference type="Proteomes" id="UP000050865"/>
    </source>
</evidence>
<keyword evidence="4" id="KW-1185">Reference proteome</keyword>
<dbReference type="InterPro" id="IPR036691">
    <property type="entry name" value="Endo/exonu/phosph_ase_sf"/>
</dbReference>
<keyword evidence="3" id="KW-0378">Hydrolase</keyword>
<dbReference type="Pfam" id="PF03372">
    <property type="entry name" value="Exo_endo_phos"/>
    <property type="match status" value="1"/>
</dbReference>
<reference evidence="3 4" key="1">
    <citation type="journal article" date="2015" name="Genome Announc.">
        <title>Expanding the biotechnology potential of lactobacilli through comparative genomics of 213 strains and associated genera.</title>
        <authorList>
            <person name="Sun Z."/>
            <person name="Harris H.M."/>
            <person name="McCann A."/>
            <person name="Guo C."/>
            <person name="Argimon S."/>
            <person name="Zhang W."/>
            <person name="Yang X."/>
            <person name="Jeffery I.B."/>
            <person name="Cooney J.C."/>
            <person name="Kagawa T.F."/>
            <person name="Liu W."/>
            <person name="Song Y."/>
            <person name="Salvetti E."/>
            <person name="Wrobel A."/>
            <person name="Rasinkangas P."/>
            <person name="Parkhill J."/>
            <person name="Rea M.C."/>
            <person name="O'Sullivan O."/>
            <person name="Ritari J."/>
            <person name="Douillard F.P."/>
            <person name="Paul Ross R."/>
            <person name="Yang R."/>
            <person name="Briner A.E."/>
            <person name="Felis G.E."/>
            <person name="de Vos W.M."/>
            <person name="Barrangou R."/>
            <person name="Klaenhammer T.R."/>
            <person name="Caufield P.W."/>
            <person name="Cui Y."/>
            <person name="Zhang H."/>
            <person name="O'Toole P.W."/>
        </authorList>
    </citation>
    <scope>NUCLEOTIDE SEQUENCE [LARGE SCALE GENOMIC DNA]</scope>
    <source>
        <strain evidence="3 4">DSM 22697</strain>
    </source>
</reference>
<dbReference type="AlphaFoldDB" id="A0A0R2F2P2"/>
<organism evidence="3 4">
    <name type="scientific">Lacticaseibacillus camelliae DSM 22697 = JCM 13995</name>
    <dbReference type="NCBI Taxonomy" id="1423730"/>
    <lineage>
        <taxon>Bacteria</taxon>
        <taxon>Bacillati</taxon>
        <taxon>Bacillota</taxon>
        <taxon>Bacilli</taxon>
        <taxon>Lactobacillales</taxon>
        <taxon>Lactobacillaceae</taxon>
        <taxon>Lacticaseibacillus</taxon>
    </lineage>
</organism>
<keyword evidence="3" id="KW-0255">Endonuclease</keyword>
<keyword evidence="1" id="KW-1133">Transmembrane helix</keyword>
<dbReference type="GO" id="GO:0006506">
    <property type="term" value="P:GPI anchor biosynthetic process"/>
    <property type="evidence" value="ECO:0007669"/>
    <property type="project" value="TreeGrafter"/>
</dbReference>
<sequence length="371" mass="41625">MKRVHKKGETIEVKKHRALKIIGGLLGAVVVVLGGYIAYLYAAYYRLPDNLKLRPQHNQAGAVQVGKTYRAQSYNIGYDSYPPSYSFFMDGGKYSRAYSKKAVQDSLAGVIKTTRQGDPDFAFFQEVDQDGDRSQHVDEVAGLRRAFGQQYSSVYGQNYDSPYLFYPFNQPIGAAKSGLVTLTKFKVTGARRYSLPIATNPTKFTDLDRAFTVTQAPTSNGKHLQLVNIHMSAFTKDRSIQQAQFAKLFKYINQAYQKGDYVIVGGDYNHRLLKDSAAIFHTKPQDETWTHLFPYDQLPAGFHVPTMGLAKAAQPSVRALDKPWEPGKSFVTLIDGFILSPNVKAKSVKIVDTGFKYSDHTPTRMEFELEP</sequence>
<keyword evidence="3" id="KW-0269">Exonuclease</keyword>
<keyword evidence="1" id="KW-0472">Membrane</keyword>
<dbReference type="GO" id="GO:0016020">
    <property type="term" value="C:membrane"/>
    <property type="evidence" value="ECO:0007669"/>
    <property type="project" value="GOC"/>
</dbReference>